<dbReference type="Pfam" id="PF09797">
    <property type="entry name" value="NatB_MDM20"/>
    <property type="match status" value="1"/>
</dbReference>
<accession>A0A0N5CTM5</accession>
<comment type="similarity">
    <text evidence="1">Belongs to the MDM20/NAA25 family.</text>
</comment>
<sequence>MPLRGPHIARLTMIKKLLENKIIPSSQLGDPHECIFEYISLFHSKPCCYIDLKPFLFLIREDQVTPFLQRVSDFVDQLRAKYSDKKEKVMDVRWADIFYQRLRRGLGLHSKFSAIEKRQAVGYMIEMIDNCSDSELAAAAYAYIAASILWDLYAESGDVKALYELILLLEWVIKNHQSDQISAVILCKAYSSIGITTRVQRLIRGLDIKYIQKDTLGELLSFIFIIFVLSTKVLIKDYGECFC</sequence>
<dbReference type="Proteomes" id="UP000276776">
    <property type="component" value="Unassembled WGS sequence"/>
</dbReference>
<dbReference type="STRING" id="103827.A0A0N5CTM5"/>
<protein>
    <submittedName>
        <fullName evidence="5">Rab-GAP TBC domain-containing protein</fullName>
    </submittedName>
</protein>
<reference evidence="5" key="1">
    <citation type="submission" date="2017-02" db="UniProtKB">
        <authorList>
            <consortium name="WormBaseParasite"/>
        </authorList>
    </citation>
    <scope>IDENTIFICATION</scope>
</reference>
<dbReference type="PANTHER" id="PTHR22767">
    <property type="entry name" value="N-TERMINAL ACETYLTRANSFERASE-RELATED"/>
    <property type="match status" value="1"/>
</dbReference>
<evidence type="ECO:0000313" key="5">
    <source>
        <dbReference type="WBParaSite" id="TCLT_0000358601-mRNA-1"/>
    </source>
</evidence>
<keyword evidence="2" id="KW-0802">TPR repeat</keyword>
<keyword evidence="4" id="KW-1185">Reference proteome</keyword>
<dbReference type="PANTHER" id="PTHR22767:SF3">
    <property type="entry name" value="N-ALPHA-ACETYLTRANSFERASE 25, NATB AUXILIARY SUBUNIT"/>
    <property type="match status" value="1"/>
</dbReference>
<dbReference type="OrthoDB" id="1874341at2759"/>
<dbReference type="InterPro" id="IPR019183">
    <property type="entry name" value="NAA25_NatB_aux_su"/>
</dbReference>
<organism evidence="5">
    <name type="scientific">Thelazia callipaeda</name>
    <name type="common">Oriental eyeworm</name>
    <name type="synonym">Parasitic nematode</name>
    <dbReference type="NCBI Taxonomy" id="103827"/>
    <lineage>
        <taxon>Eukaryota</taxon>
        <taxon>Metazoa</taxon>
        <taxon>Ecdysozoa</taxon>
        <taxon>Nematoda</taxon>
        <taxon>Chromadorea</taxon>
        <taxon>Rhabditida</taxon>
        <taxon>Spirurina</taxon>
        <taxon>Spiruromorpha</taxon>
        <taxon>Thelazioidea</taxon>
        <taxon>Thelaziidae</taxon>
        <taxon>Thelazia</taxon>
    </lineage>
</organism>
<name>A0A0N5CTM5_THECL</name>
<proteinExistence type="inferred from homology"/>
<gene>
    <name evidence="3" type="ORF">TCLT_LOCUS3576</name>
</gene>
<dbReference type="AlphaFoldDB" id="A0A0N5CTM5"/>
<dbReference type="EMBL" id="UYYF01001836">
    <property type="protein sequence ID" value="VDN00155.1"/>
    <property type="molecule type" value="Genomic_DNA"/>
</dbReference>
<dbReference type="WBParaSite" id="TCLT_0000358601-mRNA-1">
    <property type="protein sequence ID" value="TCLT_0000358601-mRNA-1"/>
    <property type="gene ID" value="TCLT_0000358601"/>
</dbReference>
<evidence type="ECO:0000256" key="1">
    <source>
        <dbReference type="ARBA" id="ARBA00006298"/>
    </source>
</evidence>
<reference evidence="3 4" key="2">
    <citation type="submission" date="2018-11" db="EMBL/GenBank/DDBJ databases">
        <authorList>
            <consortium name="Pathogen Informatics"/>
        </authorList>
    </citation>
    <scope>NUCLEOTIDE SEQUENCE [LARGE SCALE GENOMIC DNA]</scope>
</reference>
<evidence type="ECO:0000256" key="2">
    <source>
        <dbReference type="ARBA" id="ARBA00022803"/>
    </source>
</evidence>
<evidence type="ECO:0000313" key="3">
    <source>
        <dbReference type="EMBL" id="VDN00155.1"/>
    </source>
</evidence>
<dbReference type="GO" id="GO:0031416">
    <property type="term" value="C:NatB complex"/>
    <property type="evidence" value="ECO:0007669"/>
    <property type="project" value="TreeGrafter"/>
</dbReference>
<evidence type="ECO:0000313" key="4">
    <source>
        <dbReference type="Proteomes" id="UP000276776"/>
    </source>
</evidence>